<name>A0A438DM15_VITVI</name>
<dbReference type="GO" id="GO:0048193">
    <property type="term" value="P:Golgi vesicle transport"/>
    <property type="evidence" value="ECO:0007669"/>
    <property type="project" value="InterPro"/>
</dbReference>
<dbReference type="PANTHER" id="PTHR13251">
    <property type="entry name" value="EPILEPSY HOLOPROSENCEPHALY CANDIDATE 1/TMEM1"/>
    <property type="match status" value="1"/>
</dbReference>
<proteinExistence type="predicted"/>
<organism evidence="2 3">
    <name type="scientific">Vitis vinifera</name>
    <name type="common">Grape</name>
    <dbReference type="NCBI Taxonomy" id="29760"/>
    <lineage>
        <taxon>Eukaryota</taxon>
        <taxon>Viridiplantae</taxon>
        <taxon>Streptophyta</taxon>
        <taxon>Embryophyta</taxon>
        <taxon>Tracheophyta</taxon>
        <taxon>Spermatophyta</taxon>
        <taxon>Magnoliopsida</taxon>
        <taxon>eudicotyledons</taxon>
        <taxon>Gunneridae</taxon>
        <taxon>Pentapetalae</taxon>
        <taxon>rosids</taxon>
        <taxon>Vitales</taxon>
        <taxon>Vitaceae</taxon>
        <taxon>Viteae</taxon>
        <taxon>Vitis</taxon>
    </lineage>
</organism>
<evidence type="ECO:0000313" key="3">
    <source>
        <dbReference type="Proteomes" id="UP000288805"/>
    </source>
</evidence>
<evidence type="ECO:0000259" key="1">
    <source>
        <dbReference type="Pfam" id="PF23036"/>
    </source>
</evidence>
<dbReference type="PANTHER" id="PTHR13251:SF3">
    <property type="entry name" value="TRAFFICKING PROTEIN PARTICLE COMPLEX SUBUNIT 10"/>
    <property type="match status" value="1"/>
</dbReference>
<feature type="domain" description="TRAPPC10/Trs130 N-terminal" evidence="1">
    <location>
        <begin position="44"/>
        <end position="194"/>
    </location>
</feature>
<dbReference type="EMBL" id="QGNW01001571">
    <property type="protein sequence ID" value="RVW36484.1"/>
    <property type="molecule type" value="Genomic_DNA"/>
</dbReference>
<dbReference type="Proteomes" id="UP000288805">
    <property type="component" value="Unassembled WGS sequence"/>
</dbReference>
<reference evidence="2 3" key="1">
    <citation type="journal article" date="2018" name="PLoS Genet.">
        <title>Population sequencing reveals clonal diversity and ancestral inbreeding in the grapevine cultivar Chardonnay.</title>
        <authorList>
            <person name="Roach M.J."/>
            <person name="Johnson D.L."/>
            <person name="Bohlmann J."/>
            <person name="van Vuuren H.J."/>
            <person name="Jones S.J."/>
            <person name="Pretorius I.S."/>
            <person name="Schmidt S.A."/>
            <person name="Borneman A.R."/>
        </authorList>
    </citation>
    <scope>NUCLEOTIDE SEQUENCE [LARGE SCALE GENOMIC DNA]</scope>
    <source>
        <strain evidence="3">cv. Chardonnay</strain>
        <tissue evidence="2">Leaf</tissue>
    </source>
</reference>
<dbReference type="InterPro" id="IPR056913">
    <property type="entry name" value="TRAPPC10/Trs130_N"/>
</dbReference>
<comment type="caution">
    <text evidence="2">The sequence shown here is derived from an EMBL/GenBank/DDBJ whole genome shotgun (WGS) entry which is preliminary data.</text>
</comment>
<gene>
    <name evidence="2" type="primary">TRS130_2</name>
    <name evidence="2" type="ORF">CK203_074758</name>
</gene>
<dbReference type="GO" id="GO:1990071">
    <property type="term" value="C:TRAPPII protein complex"/>
    <property type="evidence" value="ECO:0007669"/>
    <property type="project" value="InterPro"/>
</dbReference>
<evidence type="ECO:0000313" key="2">
    <source>
        <dbReference type="EMBL" id="RVW36484.1"/>
    </source>
</evidence>
<dbReference type="Pfam" id="PF23036">
    <property type="entry name" value="TRAPPC10_1st"/>
    <property type="match status" value="1"/>
</dbReference>
<protein>
    <submittedName>
        <fullName evidence="2">Trafficking protein particle complex II-specific subunit 130-like</fullName>
    </submittedName>
</protein>
<dbReference type="AlphaFoldDB" id="A0A438DM15"/>
<sequence length="552" mass="62493">MEVAQLTKGTFQKPSSLLAFFVVGLLAQEYSDLVEFWVLTDPVEDLDEFKTILKPRLKLIVQNDEREWCIVFVSKAHPNNDQATKMAKKVYARLEVDFSSKKRERCCKLDIHSPEANFWEDLESKIMESIRNTLDRRVQFYEDEIRKLSEQRLMPIWNFCNFFILKESLAFMFEMAHLHEDSLREYDELELCYLENSSRLLFPGASISGPMLFFPPLVPHSFTTCQEVKECRKNGENNSITLSHMLSLSRFNVAGKQRDFGGIDRGILEGWVILADKLHSLGVVTLAEMRIRPDFVVSRIEKSCNVPSEKAKLFFVDAAKVKAKRVGEAIWFLLGGREEQLVCCLVGQWGEASDPILEIKQSKRVLKRGLQWFEKKCLHLERWEPKVVFFRKAMVGSSTMDFDNGFNEQKLWVCGYGGREEETLILTTSVKGLHMDHGGGVARGKNVVLDKGLVWGPLDPKHMRGLLEGFLAAVKSRFGDCYGLGELEGDAILDPLRVILLDGMAMGGSIGLELGVVEEGGGVLMERDLVSGLFRGSGRGFGLLVLELFGKV</sequence>
<dbReference type="InterPro" id="IPR045126">
    <property type="entry name" value="TRAPPC10/Trs130"/>
</dbReference>
<accession>A0A438DM15</accession>